<feature type="transmembrane region" description="Helical" evidence="1">
    <location>
        <begin position="89"/>
        <end position="111"/>
    </location>
</feature>
<dbReference type="OrthoDB" id="216095at2157"/>
<proteinExistence type="predicted"/>
<evidence type="ECO:0000313" key="3">
    <source>
        <dbReference type="Proteomes" id="UP000011566"/>
    </source>
</evidence>
<dbReference type="RefSeq" id="WP_007694342.1">
    <property type="nucleotide sequence ID" value="NZ_AJRK01000432.1"/>
</dbReference>
<feature type="transmembrane region" description="Helical" evidence="1">
    <location>
        <begin position="12"/>
        <end position="29"/>
    </location>
</feature>
<organism evidence="2 3">
    <name type="scientific">Halococcus hamelinensis 100A6</name>
    <dbReference type="NCBI Taxonomy" id="1132509"/>
    <lineage>
        <taxon>Archaea</taxon>
        <taxon>Methanobacteriati</taxon>
        <taxon>Methanobacteriota</taxon>
        <taxon>Stenosarchaea group</taxon>
        <taxon>Halobacteria</taxon>
        <taxon>Halobacteriales</taxon>
        <taxon>Halococcaceae</taxon>
        <taxon>Halococcus</taxon>
    </lineage>
</organism>
<gene>
    <name evidence="2" type="ORF">C447_12485</name>
</gene>
<feature type="transmembrane region" description="Helical" evidence="1">
    <location>
        <begin position="137"/>
        <end position="163"/>
    </location>
</feature>
<evidence type="ECO:0000313" key="2">
    <source>
        <dbReference type="EMBL" id="EMA37791.1"/>
    </source>
</evidence>
<evidence type="ECO:0000256" key="1">
    <source>
        <dbReference type="SAM" id="Phobius"/>
    </source>
</evidence>
<dbReference type="AlphaFoldDB" id="M0LWE5"/>
<keyword evidence="3" id="KW-1185">Reference proteome</keyword>
<comment type="caution">
    <text evidence="2">The sequence shown here is derived from an EMBL/GenBank/DDBJ whole genome shotgun (WGS) entry which is preliminary data.</text>
</comment>
<dbReference type="eggNOG" id="ENOG502N665">
    <property type="taxonomic scope" value="Archaea"/>
</dbReference>
<sequence>MNKEYGATETFGLLAAVEMALVQIIGGYTSNTETLYNGFSGADIAAALGSVTDLVAVVGTAGIVSALVGRAMWRLIVESTDRWTLPLRGALAGGLTGWISIPPIAMALVTVDQYSSVSGFVASVASPVALAEFGMGFVLFGILGTIGIGWLTIPTAAIAGYFLSREIDSEGASTGN</sequence>
<reference evidence="2 3" key="1">
    <citation type="journal article" date="2014" name="PLoS Genet.">
        <title>Phylogenetically driven sequencing of extremely halophilic archaea reveals strategies for static and dynamic osmo-response.</title>
        <authorList>
            <person name="Becker E.A."/>
            <person name="Seitzer P.M."/>
            <person name="Tritt A."/>
            <person name="Larsen D."/>
            <person name="Krusor M."/>
            <person name="Yao A.I."/>
            <person name="Wu D."/>
            <person name="Madern D."/>
            <person name="Eisen J.A."/>
            <person name="Darling A.E."/>
            <person name="Facciotti M.T."/>
        </authorList>
    </citation>
    <scope>NUCLEOTIDE SEQUENCE [LARGE SCALE GENOMIC DNA]</scope>
    <source>
        <strain evidence="2 3">100A6</strain>
    </source>
</reference>
<protein>
    <submittedName>
        <fullName evidence="2">Uncharacterized protein</fullName>
    </submittedName>
</protein>
<dbReference type="PATRIC" id="fig|1132509.6.peg.2875"/>
<keyword evidence="1" id="KW-0812">Transmembrane</keyword>
<feature type="transmembrane region" description="Helical" evidence="1">
    <location>
        <begin position="44"/>
        <end position="68"/>
    </location>
</feature>
<name>M0LWE5_9EURY</name>
<keyword evidence="1" id="KW-0472">Membrane</keyword>
<accession>M0LWE5</accession>
<dbReference type="Proteomes" id="UP000011566">
    <property type="component" value="Unassembled WGS sequence"/>
</dbReference>
<dbReference type="EMBL" id="AOMB01000033">
    <property type="protein sequence ID" value="EMA37791.1"/>
    <property type="molecule type" value="Genomic_DNA"/>
</dbReference>
<keyword evidence="1" id="KW-1133">Transmembrane helix</keyword>